<dbReference type="PANTHER" id="PTHR30466:SF1">
    <property type="entry name" value="FMN REDUCTASE (NADH) RUTF"/>
    <property type="match status" value="1"/>
</dbReference>
<reference evidence="3" key="1">
    <citation type="submission" date="2019-12" db="EMBL/GenBank/DDBJ databases">
        <title>Actinomadura physcomitrii sp. nov., a novel actinomycete isolated from moss [Physcomitrium sphaericum (Ludw) Fuernr].</title>
        <authorList>
            <person name="Zhuang X."/>
        </authorList>
    </citation>
    <scope>NUCLEOTIDE SEQUENCE [LARGE SCALE GENOMIC DNA]</scope>
    <source>
        <strain evidence="3">LD22</strain>
    </source>
</reference>
<evidence type="ECO:0000259" key="2">
    <source>
        <dbReference type="SMART" id="SM00903"/>
    </source>
</evidence>
<evidence type="ECO:0000256" key="1">
    <source>
        <dbReference type="ARBA" id="ARBA00023002"/>
    </source>
</evidence>
<dbReference type="PANTHER" id="PTHR30466">
    <property type="entry name" value="FLAVIN REDUCTASE"/>
    <property type="match status" value="1"/>
</dbReference>
<dbReference type="SMART" id="SM00903">
    <property type="entry name" value="Flavin_Reduct"/>
    <property type="match status" value="1"/>
</dbReference>
<dbReference type="RefSeq" id="WP_151595733.1">
    <property type="nucleotide sequence ID" value="NZ_WBMS02000018.1"/>
</dbReference>
<dbReference type="AlphaFoldDB" id="A0A6I4MGQ5"/>
<sequence length="158" mass="16974">MDAATFRAALSRFASGVVIVSTRAGDGRAHGFTATAFTSVSADPPLVLTCLDTTARCHAVFERADLFAIDVLRPHHWPLAKRFASKVDDKFGADFGADAWGLPRLPDALTHLSCRTAERITAGDHTVLFGLVMDADVDEGEPTVFFDRAARRIAGSLT</sequence>
<dbReference type="Proteomes" id="UP000462055">
    <property type="component" value="Unassembled WGS sequence"/>
</dbReference>
<dbReference type="InterPro" id="IPR002563">
    <property type="entry name" value="Flavin_Rdtase-like_dom"/>
</dbReference>
<dbReference type="GO" id="GO:0010181">
    <property type="term" value="F:FMN binding"/>
    <property type="evidence" value="ECO:0007669"/>
    <property type="project" value="InterPro"/>
</dbReference>
<proteinExistence type="predicted"/>
<keyword evidence="4" id="KW-1185">Reference proteome</keyword>
<dbReference type="InterPro" id="IPR012349">
    <property type="entry name" value="Split_barrel_FMN-bd"/>
</dbReference>
<dbReference type="GO" id="GO:0006208">
    <property type="term" value="P:pyrimidine nucleobase catabolic process"/>
    <property type="evidence" value="ECO:0007669"/>
    <property type="project" value="TreeGrafter"/>
</dbReference>
<organism evidence="3 4">
    <name type="scientific">Actinomadura physcomitrii</name>
    <dbReference type="NCBI Taxonomy" id="2650748"/>
    <lineage>
        <taxon>Bacteria</taxon>
        <taxon>Bacillati</taxon>
        <taxon>Actinomycetota</taxon>
        <taxon>Actinomycetes</taxon>
        <taxon>Streptosporangiales</taxon>
        <taxon>Thermomonosporaceae</taxon>
        <taxon>Actinomadura</taxon>
    </lineage>
</organism>
<dbReference type="EMBL" id="WBMS02000018">
    <property type="protein sequence ID" value="MWA03187.1"/>
    <property type="molecule type" value="Genomic_DNA"/>
</dbReference>
<dbReference type="GO" id="GO:0042602">
    <property type="term" value="F:riboflavin reductase (NADPH) activity"/>
    <property type="evidence" value="ECO:0007669"/>
    <property type="project" value="TreeGrafter"/>
</dbReference>
<dbReference type="Gene3D" id="2.30.110.10">
    <property type="entry name" value="Electron Transport, Fmn-binding Protein, Chain A"/>
    <property type="match status" value="1"/>
</dbReference>
<dbReference type="SUPFAM" id="SSF50475">
    <property type="entry name" value="FMN-binding split barrel"/>
    <property type="match status" value="1"/>
</dbReference>
<feature type="domain" description="Flavin reductase like" evidence="2">
    <location>
        <begin position="10"/>
        <end position="152"/>
    </location>
</feature>
<dbReference type="Pfam" id="PF01613">
    <property type="entry name" value="Flavin_Reduct"/>
    <property type="match status" value="1"/>
</dbReference>
<keyword evidence="1" id="KW-0560">Oxidoreductase</keyword>
<dbReference type="InterPro" id="IPR050268">
    <property type="entry name" value="NADH-dep_flavin_reductase"/>
</dbReference>
<evidence type="ECO:0000313" key="3">
    <source>
        <dbReference type="EMBL" id="MWA03187.1"/>
    </source>
</evidence>
<protein>
    <submittedName>
        <fullName evidence="3">Flavin reductase</fullName>
    </submittedName>
</protein>
<gene>
    <name evidence="3" type="ORF">F8568_022975</name>
</gene>
<comment type="caution">
    <text evidence="3">The sequence shown here is derived from an EMBL/GenBank/DDBJ whole genome shotgun (WGS) entry which is preliminary data.</text>
</comment>
<accession>A0A6I4MGQ5</accession>
<evidence type="ECO:0000313" key="4">
    <source>
        <dbReference type="Proteomes" id="UP000462055"/>
    </source>
</evidence>
<name>A0A6I4MGQ5_9ACTN</name>